<dbReference type="Proteomes" id="UP000761423">
    <property type="component" value="Unassembled WGS sequence"/>
</dbReference>
<dbReference type="RefSeq" id="WP_166237219.1">
    <property type="nucleotide sequence ID" value="NZ_JAAJBV010000008.1"/>
</dbReference>
<comment type="caution">
    <text evidence="1">The sequence shown here is derived from an EMBL/GenBank/DDBJ whole genome shotgun (WGS) entry which is preliminary data.</text>
</comment>
<evidence type="ECO:0000313" key="1">
    <source>
        <dbReference type="EMBL" id="NHM05197.1"/>
    </source>
</evidence>
<organism evidence="1 2">
    <name type="scientific">Flavobacterium celericrescens</name>
    <dbReference type="NCBI Taxonomy" id="2709780"/>
    <lineage>
        <taxon>Bacteria</taxon>
        <taxon>Pseudomonadati</taxon>
        <taxon>Bacteroidota</taxon>
        <taxon>Flavobacteriia</taxon>
        <taxon>Flavobacteriales</taxon>
        <taxon>Flavobacteriaceae</taxon>
        <taxon>Flavobacterium</taxon>
    </lineage>
</organism>
<gene>
    <name evidence="1" type="ORF">G4L40_10820</name>
</gene>
<dbReference type="EMBL" id="JAAJBV010000008">
    <property type="protein sequence ID" value="NHM05197.1"/>
    <property type="molecule type" value="Genomic_DNA"/>
</dbReference>
<accession>A0ABX0IDQ6</accession>
<proteinExistence type="predicted"/>
<name>A0ABX0IDQ6_9FLAO</name>
<keyword evidence="2" id="KW-1185">Reference proteome</keyword>
<reference evidence="1 2" key="1">
    <citation type="submission" date="2020-02" db="EMBL/GenBank/DDBJ databases">
        <authorList>
            <person name="Chen W.-M."/>
        </authorList>
    </citation>
    <scope>NUCLEOTIDE SEQUENCE [LARGE SCALE GENOMIC DNA]</scope>
    <source>
        <strain evidence="1 2">TWA-26</strain>
    </source>
</reference>
<sequence length="125" mass="14376">MKKIIVIFLISVFMCANTAIGQLLKIPNLIEHYNAHNNELASDSISFIDYIISHYSASAEKNHDHQDLPFKTVDNSTNLLFTFSIITTNQIQVLKPLISIKKKFFYNKSFKSKLITSIWLPPKLF</sequence>
<protein>
    <submittedName>
        <fullName evidence="1">Uncharacterized protein</fullName>
    </submittedName>
</protein>
<evidence type="ECO:0000313" key="2">
    <source>
        <dbReference type="Proteomes" id="UP000761423"/>
    </source>
</evidence>